<sequence>MVAYDRIGVGYFAARRPDARIAARIHAALSTMDSVVDVGAGAGSYESAQTVVAVEPSMVMIAQRPPGSAPCVRAVAEALPLRDKCVDAAMAILTVHHWSDVAAGVEQLRRVARHRIVVLTWDQTVFRDFWLLREYLTAAARINEALYVPVRQLVELLGGAEVQTVPVPHDCTDGFGAAYWRRPEAYLDPAIRAGISMLAYAGDGTLDEGLARLAGDLRSGQWHRRHSDLLERNQIDAGYRLLISDQAAS</sequence>
<dbReference type="InterPro" id="IPR029063">
    <property type="entry name" value="SAM-dependent_MTases_sf"/>
</dbReference>
<gene>
    <name evidence="2" type="ORF">A5672_03645</name>
</gene>
<organism evidence="2 3">
    <name type="scientific">Mycobacterium alsense</name>
    <dbReference type="NCBI Taxonomy" id="324058"/>
    <lineage>
        <taxon>Bacteria</taxon>
        <taxon>Bacillati</taxon>
        <taxon>Actinomycetota</taxon>
        <taxon>Actinomycetes</taxon>
        <taxon>Mycobacteriales</taxon>
        <taxon>Mycobacteriaceae</taxon>
        <taxon>Mycobacterium</taxon>
    </lineage>
</organism>
<dbReference type="Proteomes" id="UP000092086">
    <property type="component" value="Unassembled WGS sequence"/>
</dbReference>
<name>A0ABD6NVJ1_9MYCO</name>
<reference evidence="2 3" key="1">
    <citation type="submission" date="2016-06" db="EMBL/GenBank/DDBJ databases">
        <authorList>
            <person name="Sutton G."/>
            <person name="Brinkac L."/>
            <person name="Sanka R."/>
            <person name="Adams M."/>
            <person name="Lau E."/>
            <person name="Sam S."/>
            <person name="Sreng N."/>
            <person name="Him V."/>
            <person name="Kerleguer A."/>
            <person name="Cheng S."/>
        </authorList>
    </citation>
    <scope>NUCLEOTIDE SEQUENCE [LARGE SCALE GENOMIC DNA]</scope>
    <source>
        <strain evidence="2 3">E2978</strain>
    </source>
</reference>
<protein>
    <submittedName>
        <fullName evidence="2">MerR family transcriptional regulator</fullName>
    </submittedName>
</protein>
<evidence type="ECO:0000259" key="1">
    <source>
        <dbReference type="Pfam" id="PF08241"/>
    </source>
</evidence>
<dbReference type="EMBL" id="LZIT01000316">
    <property type="protein sequence ID" value="OBG29047.1"/>
    <property type="molecule type" value="Genomic_DNA"/>
</dbReference>
<accession>A0ABD6NVJ1</accession>
<comment type="caution">
    <text evidence="2">The sequence shown here is derived from an EMBL/GenBank/DDBJ whole genome shotgun (WGS) entry which is preliminary data.</text>
</comment>
<dbReference type="InterPro" id="IPR013216">
    <property type="entry name" value="Methyltransf_11"/>
</dbReference>
<evidence type="ECO:0000313" key="2">
    <source>
        <dbReference type="EMBL" id="OBG29047.1"/>
    </source>
</evidence>
<dbReference type="AlphaFoldDB" id="A0ABD6NVJ1"/>
<dbReference type="RefSeq" id="WP_068214072.1">
    <property type="nucleotide sequence ID" value="NZ_LZIT01000316.1"/>
</dbReference>
<dbReference type="GO" id="GO:0008168">
    <property type="term" value="F:methyltransferase activity"/>
    <property type="evidence" value="ECO:0007669"/>
    <property type="project" value="UniProtKB-ARBA"/>
</dbReference>
<evidence type="ECO:0000313" key="3">
    <source>
        <dbReference type="Proteomes" id="UP000092086"/>
    </source>
</evidence>
<feature type="domain" description="Methyltransferase type 11" evidence="1">
    <location>
        <begin position="36"/>
        <end position="113"/>
    </location>
</feature>
<dbReference type="Gene3D" id="3.40.50.150">
    <property type="entry name" value="Vaccinia Virus protein VP39"/>
    <property type="match status" value="1"/>
</dbReference>
<proteinExistence type="predicted"/>
<dbReference type="Pfam" id="PF08241">
    <property type="entry name" value="Methyltransf_11"/>
    <property type="match status" value="1"/>
</dbReference>
<dbReference type="SUPFAM" id="SSF53335">
    <property type="entry name" value="S-adenosyl-L-methionine-dependent methyltransferases"/>
    <property type="match status" value="1"/>
</dbReference>